<accession>A0A8X6RAR4</accession>
<organism evidence="1 2">
    <name type="scientific">Trichonephila clavipes</name>
    <name type="common">Golden silk orbweaver</name>
    <name type="synonym">Nephila clavipes</name>
    <dbReference type="NCBI Taxonomy" id="2585209"/>
    <lineage>
        <taxon>Eukaryota</taxon>
        <taxon>Metazoa</taxon>
        <taxon>Ecdysozoa</taxon>
        <taxon>Arthropoda</taxon>
        <taxon>Chelicerata</taxon>
        <taxon>Arachnida</taxon>
        <taxon>Araneae</taxon>
        <taxon>Araneomorphae</taxon>
        <taxon>Entelegynae</taxon>
        <taxon>Araneoidea</taxon>
        <taxon>Nephilidae</taxon>
        <taxon>Trichonephila</taxon>
    </lineage>
</organism>
<keyword evidence="2" id="KW-1185">Reference proteome</keyword>
<proteinExistence type="predicted"/>
<dbReference type="Proteomes" id="UP000887159">
    <property type="component" value="Unassembled WGS sequence"/>
</dbReference>
<sequence>MDYSKSGADDLSRVRVNYYFFKMLRSTQCHRCGEHRKRTHGSRVVTVTNSLLSRARVQALVLLKTQRVEGLKHVKSVVVQSPLVGVDRKCQSSSPLDQGSKL</sequence>
<reference evidence="1" key="1">
    <citation type="submission" date="2020-08" db="EMBL/GenBank/DDBJ databases">
        <title>Multicomponent nature underlies the extraordinary mechanical properties of spider dragline silk.</title>
        <authorList>
            <person name="Kono N."/>
            <person name="Nakamura H."/>
            <person name="Mori M."/>
            <person name="Yoshida Y."/>
            <person name="Ohtoshi R."/>
            <person name="Malay A.D."/>
            <person name="Moran D.A.P."/>
            <person name="Tomita M."/>
            <person name="Numata K."/>
            <person name="Arakawa K."/>
        </authorList>
    </citation>
    <scope>NUCLEOTIDE SEQUENCE</scope>
</reference>
<protein>
    <submittedName>
        <fullName evidence="1">Uncharacterized protein</fullName>
    </submittedName>
</protein>
<name>A0A8X6RAR4_TRICX</name>
<dbReference type="AlphaFoldDB" id="A0A8X6RAR4"/>
<comment type="caution">
    <text evidence="1">The sequence shown here is derived from an EMBL/GenBank/DDBJ whole genome shotgun (WGS) entry which is preliminary data.</text>
</comment>
<dbReference type="EMBL" id="BMAU01021135">
    <property type="protein sequence ID" value="GFX91553.1"/>
    <property type="molecule type" value="Genomic_DNA"/>
</dbReference>
<evidence type="ECO:0000313" key="2">
    <source>
        <dbReference type="Proteomes" id="UP000887159"/>
    </source>
</evidence>
<evidence type="ECO:0000313" key="1">
    <source>
        <dbReference type="EMBL" id="GFX91553.1"/>
    </source>
</evidence>
<gene>
    <name evidence="1" type="ORF">TNCV_3681391</name>
</gene>